<dbReference type="Proteomes" id="UP000597762">
    <property type="component" value="Unassembled WGS sequence"/>
</dbReference>
<feature type="compositionally biased region" description="Low complexity" evidence="1">
    <location>
        <begin position="158"/>
        <end position="205"/>
    </location>
</feature>
<feature type="compositionally biased region" description="Low complexity" evidence="1">
    <location>
        <begin position="138"/>
        <end position="150"/>
    </location>
</feature>
<comment type="caution">
    <text evidence="2">The sequence shown here is derived from an EMBL/GenBank/DDBJ whole genome shotgun (WGS) entry which is preliminary data.</text>
</comment>
<organism evidence="2 3">
    <name type="scientific">Acanthosepion pharaonis</name>
    <name type="common">Pharaoh cuttlefish</name>
    <name type="synonym">Sepia pharaonis</name>
    <dbReference type="NCBI Taxonomy" id="158019"/>
    <lineage>
        <taxon>Eukaryota</taxon>
        <taxon>Metazoa</taxon>
        <taxon>Spiralia</taxon>
        <taxon>Lophotrochozoa</taxon>
        <taxon>Mollusca</taxon>
        <taxon>Cephalopoda</taxon>
        <taxon>Coleoidea</taxon>
        <taxon>Decapodiformes</taxon>
        <taxon>Sepiida</taxon>
        <taxon>Sepiina</taxon>
        <taxon>Sepiidae</taxon>
        <taxon>Acanthosepion</taxon>
    </lineage>
</organism>
<dbReference type="EMBL" id="CAHIKZ030002337">
    <property type="protein sequence ID" value="CAE1285397.1"/>
    <property type="molecule type" value="Genomic_DNA"/>
</dbReference>
<feature type="compositionally biased region" description="Low complexity" evidence="1">
    <location>
        <begin position="100"/>
        <end position="116"/>
    </location>
</feature>
<keyword evidence="3" id="KW-1185">Reference proteome</keyword>
<sequence>MKRRVRVLPPGYLVGTKGHSVLKKKTYVRKPLIEVEEFSSQKMPTSRRHEFDSGYHMGSFHDAKAFSNAVMDDSYDLQAQSRGRDHRLLNQMNNALHTDSPLTSPLLSSRSSKPRSITQLQHKTRRSTRLDTSGTDPLKTSKLSDSLKTSRMSDSFKTSRPLSSPKLSKLSDSLKISKTSDSFKTSKLPASPKLSKLSSSEKMPKPLASLKLSKLSDSLKTSKPSDSLKLSKPSGSLQLSKLSDDSLQLPKPAEYQKKNRPKPAESLQLVKVPDSSETSKLLGIDRVSPVVEQARSLVNRHRTFGIGSDLDTIATSAITSPRDLKSDFFSVSPLTNYIKSRWPEKEYENQFDLTSPLTVDVLHTPLPKPVPTPIPTPIPIPKKSIYKNPYLEYDDLSADEDYETSVVARPKKTGKPGQLLKALRKKRSPDYISDESTDDEDYTKGACALTKYRGSDYDEEESEYLEKPRRSKKYELEESPNEIALSHLVSAAALRARAVLENLTGLLGKGGLVNVEGDIKPYGGPLTTFRLHTPFHFQGPLMIGEKPALSVGDNSFERYIFELQEKRKQERENVEKDARRITKLTRSLSNEPPKQYSLKPVGYISDSNYESFSKSLVPYTNKFDKTIVSPSSKKVHFDEADEPKKPTLGLPRELVPFMSKGMEDGEMAVVPKRKRYPVYEYTEDIPLKLSIEFPRFDDDTPDDTERLSVLEKIRIKFFTPSSSQVSTDFRRPPKAAVAALRASRTPVLASKPISLRATHRPKSKEVPATGPYYLSSFAGYIPGRTKRILALSSNYRPNVVFLDSDEYAALYPRSTKFRRSDPLYIGRRATARTFYQHRYYLPWYAGWRAVARGRYLRSVPRIYYGRAYQLPELTFKALLVGDDKLDVLDRPRSRKPRTRYYADKLQKMEDKEQLSSIMAEPPTSKLRASKPPKPIPTYTWRAIRDVDGYTKPANVMSWQYRLESRVDPDDLIHKPSTYGKMRDQVRGVQDKLGRHRQLLDRYRETNSAAAREVDPFVHKKSADLGERIALHADRVVADTGYGDSYAAGGHFSAGRTTEEGGADGTGKVSPLRKKLRKVICKFTTANHMTIWEGQIQKEGCLLYHSHPPARLSSKYVTSAVTKCLSVLCATLLPQIWNF</sequence>
<evidence type="ECO:0000313" key="2">
    <source>
        <dbReference type="EMBL" id="CAE1285397.1"/>
    </source>
</evidence>
<name>A0A812D4Y8_ACAPH</name>
<feature type="region of interest" description="Disordered" evidence="1">
    <location>
        <begin position="96"/>
        <end position="205"/>
    </location>
</feature>
<reference evidence="2" key="1">
    <citation type="submission" date="2021-01" db="EMBL/GenBank/DDBJ databases">
        <authorList>
            <person name="Li R."/>
            <person name="Bekaert M."/>
        </authorList>
    </citation>
    <scope>NUCLEOTIDE SEQUENCE</scope>
    <source>
        <strain evidence="2">Farmed</strain>
    </source>
</reference>
<feature type="compositionally biased region" description="Acidic residues" evidence="1">
    <location>
        <begin position="432"/>
        <end position="441"/>
    </location>
</feature>
<protein>
    <submittedName>
        <fullName evidence="2">Uncharacterized protein</fullName>
    </submittedName>
</protein>
<dbReference type="OrthoDB" id="6076850at2759"/>
<evidence type="ECO:0000313" key="3">
    <source>
        <dbReference type="Proteomes" id="UP000597762"/>
    </source>
</evidence>
<feature type="region of interest" description="Disordered" evidence="1">
    <location>
        <begin position="218"/>
        <end position="248"/>
    </location>
</feature>
<dbReference type="AlphaFoldDB" id="A0A812D4Y8"/>
<accession>A0A812D4Y8</accession>
<feature type="region of interest" description="Disordered" evidence="1">
    <location>
        <begin position="253"/>
        <end position="272"/>
    </location>
</feature>
<evidence type="ECO:0000256" key="1">
    <source>
        <dbReference type="SAM" id="MobiDB-lite"/>
    </source>
</evidence>
<feature type="region of interest" description="Disordered" evidence="1">
    <location>
        <begin position="410"/>
        <end position="441"/>
    </location>
</feature>
<gene>
    <name evidence="2" type="ORF">SPHA_45409</name>
</gene>
<feature type="region of interest" description="Disordered" evidence="1">
    <location>
        <begin position="911"/>
        <end position="931"/>
    </location>
</feature>
<proteinExistence type="predicted"/>